<dbReference type="EMBL" id="CP058595">
    <property type="protein sequence ID" value="QLG46541.1"/>
    <property type="molecule type" value="Genomic_DNA"/>
</dbReference>
<evidence type="ECO:0000256" key="3">
    <source>
        <dbReference type="ARBA" id="ARBA00022553"/>
    </source>
</evidence>
<dbReference type="PROSITE" id="PS50112">
    <property type="entry name" value="PAS"/>
    <property type="match status" value="1"/>
</dbReference>
<dbReference type="SUPFAM" id="SSF47384">
    <property type="entry name" value="Homodimeric domain of signal transducing histidine kinase"/>
    <property type="match status" value="1"/>
</dbReference>
<dbReference type="PANTHER" id="PTHR43304:SF1">
    <property type="entry name" value="PAC DOMAIN-CONTAINING PROTEIN"/>
    <property type="match status" value="1"/>
</dbReference>
<accession>A0A7H9AST5</accession>
<dbReference type="InterPro" id="IPR035965">
    <property type="entry name" value="PAS-like_dom_sf"/>
</dbReference>
<dbReference type="CDD" id="cd00082">
    <property type="entry name" value="HisKA"/>
    <property type="match status" value="1"/>
</dbReference>
<dbReference type="AlphaFoldDB" id="A0A7H9AST5"/>
<protein>
    <recommendedName>
        <fullName evidence="2">histidine kinase</fullName>
        <ecNumber evidence="2">2.7.13.3</ecNumber>
    </recommendedName>
</protein>
<dbReference type="InterPro" id="IPR003661">
    <property type="entry name" value="HisK_dim/P_dom"/>
</dbReference>
<evidence type="ECO:0000313" key="9">
    <source>
        <dbReference type="Proteomes" id="UP000509302"/>
    </source>
</evidence>
<dbReference type="Pfam" id="PF00512">
    <property type="entry name" value="HisKA"/>
    <property type="match status" value="1"/>
</dbReference>
<dbReference type="PROSITE" id="PS50109">
    <property type="entry name" value="HIS_KIN"/>
    <property type="match status" value="1"/>
</dbReference>
<dbReference type="SMART" id="SM00388">
    <property type="entry name" value="HisKA"/>
    <property type="match status" value="1"/>
</dbReference>
<proteinExistence type="predicted"/>
<name>A0A7H9AST5_9FLAO</name>
<reference evidence="8 9" key="1">
    <citation type="journal article" date="2006" name="Int. J. Syst. Evol. Microbiol.">
        <title>Costertonia aggregata gen. nov., sp. nov., a mesophilic marine bacterium of the family Flavobacteriaceae, isolated from a mature biofilm.</title>
        <authorList>
            <person name="Kwon K.K."/>
            <person name="Lee Y.K."/>
            <person name="Lee H.K."/>
        </authorList>
    </citation>
    <scope>NUCLEOTIDE SEQUENCE [LARGE SCALE GENOMIC DNA]</scope>
    <source>
        <strain evidence="8 9">KCCM 42265</strain>
    </source>
</reference>
<evidence type="ECO:0000256" key="2">
    <source>
        <dbReference type="ARBA" id="ARBA00012438"/>
    </source>
</evidence>
<dbReference type="Proteomes" id="UP000509302">
    <property type="component" value="Chromosome"/>
</dbReference>
<sequence length="539" mass="62250">MKSPKKKLIIGEDKISRKKIKEQVKKSQADLIAKIDTLDAERTFARRVLDQSNSVISLFRPIVDQAGEITDFTIHYVNNRMNEATKEDVDAIIGKRMSEYYPDNFENGVFEELVGCHETGKPKEFQRKYTFNEIDFWFSSRAVKLDDDVLVFSKNITKEKEFEIELDVQNKLLSEAEYVANIGSYKWNLGEDEIQYSANAFRLFGYEPNEFEPTVSKFMSFVHPDDLPVLEANYEEIMKRKERTEATYRIITKDKKIKTIRSVGEFYRKEGQWNMVGVLLDVTEQVAAERHLRSRNLELKRTNEELESFNRVASHDLQEPLRKIQMFISRLSGEATQRLEKREKEYLEKVVDSADRMRELIANLLSYSRIDQVEDKPKKVDLNSVLADVKYDLSERIAEFGAEIRSDNLPKVWGIEFQLYQLFSNLIGNSLKYSGTEQPPKITLSSKVVPYKEIGEGLDLTPSRYLVLDFKDNGIGFKKEHSDKIFEIFQRLHSKNEYSGTGLGLAICQKIVRAHNGAIRATGKLGKGATFTVYLPSLN</sequence>
<feature type="domain" description="Histidine kinase" evidence="6">
    <location>
        <begin position="312"/>
        <end position="539"/>
    </location>
</feature>
<dbReference type="PANTHER" id="PTHR43304">
    <property type="entry name" value="PHYTOCHROME-LIKE PROTEIN CPH1"/>
    <property type="match status" value="1"/>
</dbReference>
<dbReference type="Pfam" id="PF02518">
    <property type="entry name" value="HATPase_c"/>
    <property type="match status" value="1"/>
</dbReference>
<keyword evidence="9" id="KW-1185">Reference proteome</keyword>
<evidence type="ECO:0000256" key="4">
    <source>
        <dbReference type="ARBA" id="ARBA00022679"/>
    </source>
</evidence>
<evidence type="ECO:0000256" key="5">
    <source>
        <dbReference type="ARBA" id="ARBA00022777"/>
    </source>
</evidence>
<dbReference type="SUPFAM" id="SSF55785">
    <property type="entry name" value="PYP-like sensor domain (PAS domain)"/>
    <property type="match status" value="2"/>
</dbReference>
<dbReference type="CDD" id="cd00130">
    <property type="entry name" value="PAS"/>
    <property type="match status" value="1"/>
</dbReference>
<evidence type="ECO:0000256" key="1">
    <source>
        <dbReference type="ARBA" id="ARBA00000085"/>
    </source>
</evidence>
<keyword evidence="5" id="KW-0418">Kinase</keyword>
<feature type="domain" description="PAS" evidence="7">
    <location>
        <begin position="196"/>
        <end position="241"/>
    </location>
</feature>
<dbReference type="InterPro" id="IPR052162">
    <property type="entry name" value="Sensor_kinase/Photoreceptor"/>
</dbReference>
<dbReference type="InterPro" id="IPR013655">
    <property type="entry name" value="PAS_fold_3"/>
</dbReference>
<dbReference type="InterPro" id="IPR005467">
    <property type="entry name" value="His_kinase_dom"/>
</dbReference>
<keyword evidence="3" id="KW-0597">Phosphoprotein</keyword>
<dbReference type="Gene3D" id="1.10.287.130">
    <property type="match status" value="1"/>
</dbReference>
<dbReference type="GO" id="GO:0000155">
    <property type="term" value="F:phosphorelay sensor kinase activity"/>
    <property type="evidence" value="ECO:0007669"/>
    <property type="project" value="InterPro"/>
</dbReference>
<dbReference type="Gene3D" id="3.30.450.20">
    <property type="entry name" value="PAS domain"/>
    <property type="match status" value="2"/>
</dbReference>
<dbReference type="RefSeq" id="WP_179242820.1">
    <property type="nucleotide sequence ID" value="NZ_CP058595.1"/>
</dbReference>
<dbReference type="PRINTS" id="PR00344">
    <property type="entry name" value="BCTRLSENSOR"/>
</dbReference>
<dbReference type="KEGG" id="cagg:HYG79_14690"/>
<dbReference type="Pfam" id="PF08448">
    <property type="entry name" value="PAS_4"/>
    <property type="match status" value="1"/>
</dbReference>
<dbReference type="InterPro" id="IPR036890">
    <property type="entry name" value="HATPase_C_sf"/>
</dbReference>
<dbReference type="InterPro" id="IPR036097">
    <property type="entry name" value="HisK_dim/P_sf"/>
</dbReference>
<dbReference type="Gene3D" id="3.30.565.10">
    <property type="entry name" value="Histidine kinase-like ATPase, C-terminal domain"/>
    <property type="match status" value="1"/>
</dbReference>
<dbReference type="InterPro" id="IPR000014">
    <property type="entry name" value="PAS"/>
</dbReference>
<evidence type="ECO:0000259" key="7">
    <source>
        <dbReference type="PROSITE" id="PS50112"/>
    </source>
</evidence>
<dbReference type="InterPro" id="IPR013656">
    <property type="entry name" value="PAS_4"/>
</dbReference>
<dbReference type="EC" id="2.7.13.3" evidence="2"/>
<evidence type="ECO:0000259" key="6">
    <source>
        <dbReference type="PROSITE" id="PS50109"/>
    </source>
</evidence>
<dbReference type="SMART" id="SM00387">
    <property type="entry name" value="HATPase_c"/>
    <property type="match status" value="1"/>
</dbReference>
<organism evidence="8 9">
    <name type="scientific">Costertonia aggregata</name>
    <dbReference type="NCBI Taxonomy" id="343403"/>
    <lineage>
        <taxon>Bacteria</taxon>
        <taxon>Pseudomonadati</taxon>
        <taxon>Bacteroidota</taxon>
        <taxon>Flavobacteriia</taxon>
        <taxon>Flavobacteriales</taxon>
        <taxon>Flavobacteriaceae</taxon>
        <taxon>Costertonia</taxon>
    </lineage>
</organism>
<dbReference type="InterPro" id="IPR003594">
    <property type="entry name" value="HATPase_dom"/>
</dbReference>
<gene>
    <name evidence="8" type="ORF">HYG79_14690</name>
</gene>
<comment type="catalytic activity">
    <reaction evidence="1">
        <text>ATP + protein L-histidine = ADP + protein N-phospho-L-histidine.</text>
        <dbReference type="EC" id="2.7.13.3"/>
    </reaction>
</comment>
<dbReference type="SUPFAM" id="SSF55874">
    <property type="entry name" value="ATPase domain of HSP90 chaperone/DNA topoisomerase II/histidine kinase"/>
    <property type="match status" value="1"/>
</dbReference>
<keyword evidence="4" id="KW-0808">Transferase</keyword>
<dbReference type="Pfam" id="PF08447">
    <property type="entry name" value="PAS_3"/>
    <property type="match status" value="1"/>
</dbReference>
<evidence type="ECO:0000313" key="8">
    <source>
        <dbReference type="EMBL" id="QLG46541.1"/>
    </source>
</evidence>
<dbReference type="InterPro" id="IPR004358">
    <property type="entry name" value="Sig_transdc_His_kin-like_C"/>
</dbReference>